<evidence type="ECO:0000313" key="5">
    <source>
        <dbReference type="Proteomes" id="UP000829720"/>
    </source>
</evidence>
<dbReference type="Gene3D" id="2.60.40.10">
    <property type="entry name" value="Immunoglobulins"/>
    <property type="match status" value="1"/>
</dbReference>
<dbReference type="EMBL" id="JAERUA010000020">
    <property type="protein sequence ID" value="KAI1886273.1"/>
    <property type="molecule type" value="Genomic_DNA"/>
</dbReference>
<comment type="caution">
    <text evidence="4">The sequence shown here is derived from an EMBL/GenBank/DDBJ whole genome shotgun (WGS) entry which is preliminary data.</text>
</comment>
<evidence type="ECO:0000313" key="4">
    <source>
        <dbReference type="EMBL" id="KAI1886273.1"/>
    </source>
</evidence>
<accession>A0A8T3CMG1</accession>
<dbReference type="GO" id="GO:0007399">
    <property type="term" value="P:nervous system development"/>
    <property type="evidence" value="ECO:0007669"/>
    <property type="project" value="UniProtKB-ARBA"/>
</dbReference>
<dbReference type="PANTHER" id="PTHR16165:SF23">
    <property type="entry name" value="NEUREXOPHILIN AND PC-ESTERASE DOMAIN FAMILY, MEMBER 5"/>
    <property type="match status" value="1"/>
</dbReference>
<sequence>MAAHRHAEHLKFLIVVITVIFVSLGIWFWVEDKGKENKLNPYPVPRHNITKSDDPHIPPPTKPMPDIGFAPQEWQHVLNILQWPGPAQMVKDLSKSTAHSNTYFYITELQKNHTVGEELHVTVVARDFKQKPKQYGGDFFQAKLFSLKLKASVFGEVTDLQNGSYSVRFLLPWEGEAWVAVRLIHSSEAVQVLKHQRQYNSDRVYFRGTFVGTGPNGTQLTEVMECNAKWDRAGLERMQKGKCCCEYPDPRTGEVWLCKRPQHLPCDTLVHHMMGRSQTDKWIKGNNSKITILPSNTTVGATEKCRTGLQTPIPAGFFMKDVWISRVCASDRFNAVRMTQCLKDRDIYMMGDSTMRQWFHYLRNAVPSIKFMNLHTAEQAGPFLAVDVANNIVLRWRAHGPPLRSRRSPFADLHYISNEIDSLAGGSHQVIVFNLWAHLTTFPLEYFARRVARIRQAVVALLKRAPGTTVIIKSANTSYKDVFGSDWLALQLDTILRVAFEGINVAFLDVWQMTSCHNSRENIHPNTIIVRNEIDLLLSFICPA</sequence>
<gene>
    <name evidence="4" type="ORF">AGOR_G00212300</name>
</gene>
<dbReference type="InterPro" id="IPR057106">
    <property type="entry name" value="NXPE4_C"/>
</dbReference>
<dbReference type="Pfam" id="PF24536">
    <property type="entry name" value="NXPE4_C"/>
    <property type="match status" value="1"/>
</dbReference>
<keyword evidence="5" id="KW-1185">Reference proteome</keyword>
<protein>
    <recommendedName>
        <fullName evidence="3">NXPE C-terminal domain-containing protein</fullName>
    </recommendedName>
</protein>
<keyword evidence="2" id="KW-0472">Membrane</keyword>
<reference evidence="4" key="1">
    <citation type="submission" date="2021-01" db="EMBL/GenBank/DDBJ databases">
        <authorList>
            <person name="Zahm M."/>
            <person name="Roques C."/>
            <person name="Cabau C."/>
            <person name="Klopp C."/>
            <person name="Donnadieu C."/>
            <person name="Jouanno E."/>
            <person name="Lampietro C."/>
            <person name="Louis A."/>
            <person name="Herpin A."/>
            <person name="Echchiki A."/>
            <person name="Berthelot C."/>
            <person name="Parey E."/>
            <person name="Roest-Crollius H."/>
            <person name="Braasch I."/>
            <person name="Postlethwait J."/>
            <person name="Bobe J."/>
            <person name="Montfort J."/>
            <person name="Bouchez O."/>
            <person name="Begum T."/>
            <person name="Mejri S."/>
            <person name="Adams A."/>
            <person name="Chen W.-J."/>
            <person name="Guiguen Y."/>
        </authorList>
    </citation>
    <scope>NUCLEOTIDE SEQUENCE</scope>
    <source>
        <tissue evidence="4">Blood</tissue>
    </source>
</reference>
<evidence type="ECO:0000256" key="2">
    <source>
        <dbReference type="SAM" id="Phobius"/>
    </source>
</evidence>
<dbReference type="InterPro" id="IPR026845">
    <property type="entry name" value="NXPH/NXPE"/>
</dbReference>
<proteinExistence type="inferred from homology"/>
<keyword evidence="2" id="KW-0812">Transmembrane</keyword>
<name>A0A8T3CMG1_9TELE</name>
<dbReference type="SUPFAM" id="SSF81296">
    <property type="entry name" value="E set domains"/>
    <property type="match status" value="1"/>
</dbReference>
<dbReference type="Proteomes" id="UP000829720">
    <property type="component" value="Unassembled WGS sequence"/>
</dbReference>
<dbReference type="InterPro" id="IPR014756">
    <property type="entry name" value="Ig_E-set"/>
</dbReference>
<dbReference type="InterPro" id="IPR013783">
    <property type="entry name" value="Ig-like_fold"/>
</dbReference>
<dbReference type="AlphaFoldDB" id="A0A8T3CMG1"/>
<organism evidence="4 5">
    <name type="scientific">Albula goreensis</name>
    <dbReference type="NCBI Taxonomy" id="1534307"/>
    <lineage>
        <taxon>Eukaryota</taxon>
        <taxon>Metazoa</taxon>
        <taxon>Chordata</taxon>
        <taxon>Craniata</taxon>
        <taxon>Vertebrata</taxon>
        <taxon>Euteleostomi</taxon>
        <taxon>Actinopterygii</taxon>
        <taxon>Neopterygii</taxon>
        <taxon>Teleostei</taxon>
        <taxon>Albuliformes</taxon>
        <taxon>Albulidae</taxon>
        <taxon>Albula</taxon>
    </lineage>
</organism>
<feature type="transmembrane region" description="Helical" evidence="2">
    <location>
        <begin position="12"/>
        <end position="30"/>
    </location>
</feature>
<feature type="domain" description="NXPE C-terminal" evidence="3">
    <location>
        <begin position="323"/>
        <end position="542"/>
    </location>
</feature>
<keyword evidence="2" id="KW-1133">Transmembrane helix</keyword>
<comment type="similarity">
    <text evidence="1">Belongs to the NXPE family.</text>
</comment>
<dbReference type="PANTHER" id="PTHR16165">
    <property type="entry name" value="NXPE FAMILY MEMBER"/>
    <property type="match status" value="1"/>
</dbReference>
<evidence type="ECO:0000259" key="3">
    <source>
        <dbReference type="Pfam" id="PF24536"/>
    </source>
</evidence>
<evidence type="ECO:0000256" key="1">
    <source>
        <dbReference type="ARBA" id="ARBA00005431"/>
    </source>
</evidence>
<dbReference type="OrthoDB" id="5950832at2759"/>
<dbReference type="Pfam" id="PF06312">
    <property type="entry name" value="Neurexophilin"/>
    <property type="match status" value="1"/>
</dbReference>